<dbReference type="SUPFAM" id="SSF52096">
    <property type="entry name" value="ClpP/crotonase"/>
    <property type="match status" value="1"/>
</dbReference>
<dbReference type="GO" id="GO:0008236">
    <property type="term" value="F:serine-type peptidase activity"/>
    <property type="evidence" value="ECO:0007669"/>
    <property type="project" value="UniProtKB-KW"/>
</dbReference>
<dbReference type="InterPro" id="IPR005151">
    <property type="entry name" value="Tail-specific_protease"/>
</dbReference>
<dbReference type="PANTHER" id="PTHR32060">
    <property type="entry name" value="TAIL-SPECIFIC PROTEASE"/>
    <property type="match status" value="1"/>
</dbReference>
<dbReference type="InterPro" id="IPR029045">
    <property type="entry name" value="ClpP/crotonase-like_dom_sf"/>
</dbReference>
<proteinExistence type="inferred from homology"/>
<dbReference type="SMART" id="SM00245">
    <property type="entry name" value="TSPc"/>
    <property type="match status" value="1"/>
</dbReference>
<dbReference type="Pfam" id="PF22694">
    <property type="entry name" value="CtpB_N-like"/>
    <property type="match status" value="1"/>
</dbReference>
<protein>
    <recommendedName>
        <fullName evidence="7">PDZ domain-containing protein</fullName>
    </recommendedName>
</protein>
<keyword evidence="6" id="KW-0812">Transmembrane</keyword>
<dbReference type="PANTHER" id="PTHR32060:SF30">
    <property type="entry name" value="CARBOXY-TERMINAL PROCESSING PROTEASE CTPA"/>
    <property type="match status" value="1"/>
</dbReference>
<dbReference type="NCBIfam" id="TIGR00225">
    <property type="entry name" value="prc"/>
    <property type="match status" value="1"/>
</dbReference>
<dbReference type="EMBL" id="MEYQ01000052">
    <property type="protein sequence ID" value="OGD38172.1"/>
    <property type="molecule type" value="Genomic_DNA"/>
</dbReference>
<dbReference type="AlphaFoldDB" id="A0A1F5C5M6"/>
<dbReference type="InterPro" id="IPR041489">
    <property type="entry name" value="PDZ_6"/>
</dbReference>
<dbReference type="SMART" id="SM00228">
    <property type="entry name" value="PDZ"/>
    <property type="match status" value="1"/>
</dbReference>
<dbReference type="CDD" id="cd06782">
    <property type="entry name" value="cpPDZ_CPP-like"/>
    <property type="match status" value="1"/>
</dbReference>
<accession>A0A1F5C5M6</accession>
<dbReference type="Gene3D" id="3.90.226.10">
    <property type="entry name" value="2-enoyl-CoA Hydratase, Chain A, domain 1"/>
    <property type="match status" value="1"/>
</dbReference>
<comment type="caution">
    <text evidence="8">The sequence shown here is derived from an EMBL/GenBank/DDBJ whole genome shotgun (WGS) entry which is preliminary data.</text>
</comment>
<dbReference type="GO" id="GO:0006508">
    <property type="term" value="P:proteolysis"/>
    <property type="evidence" value="ECO:0007669"/>
    <property type="project" value="UniProtKB-KW"/>
</dbReference>
<evidence type="ECO:0000256" key="2">
    <source>
        <dbReference type="ARBA" id="ARBA00022670"/>
    </source>
</evidence>
<feature type="transmembrane region" description="Helical" evidence="6">
    <location>
        <begin position="12"/>
        <end position="35"/>
    </location>
</feature>
<evidence type="ECO:0000256" key="5">
    <source>
        <dbReference type="RuleBase" id="RU004404"/>
    </source>
</evidence>
<dbReference type="Pfam" id="PF03572">
    <property type="entry name" value="Peptidase_S41"/>
    <property type="match status" value="1"/>
</dbReference>
<dbReference type="PROSITE" id="PS50106">
    <property type="entry name" value="PDZ"/>
    <property type="match status" value="1"/>
</dbReference>
<dbReference type="Gene3D" id="3.30.750.44">
    <property type="match status" value="1"/>
</dbReference>
<feature type="domain" description="PDZ" evidence="7">
    <location>
        <begin position="110"/>
        <end position="192"/>
    </location>
</feature>
<dbReference type="InterPro" id="IPR055210">
    <property type="entry name" value="CtpA/B_N"/>
</dbReference>
<dbReference type="Proteomes" id="UP000177947">
    <property type="component" value="Unassembled WGS sequence"/>
</dbReference>
<keyword evidence="3 5" id="KW-0378">Hydrolase</keyword>
<evidence type="ECO:0000313" key="9">
    <source>
        <dbReference type="Proteomes" id="UP000177947"/>
    </source>
</evidence>
<sequence length="408" mass="44862">MQSDKSKKIIKIISVLIFAVFLLSLSFGIGVWVGWKKIPSVEKIFSVSNKELSKPKEVDFSLFWDVWKDVEDSYVDKNRINREDMVYGAISGMVKSLGDPYTVFLDPKEAKKFKDDVSGSFEGIGAEIGLRKNIITVISPLKDTPAEKAGLRAGDKILKIGDVITIDMSVEEAVSLIRGPKGTEVILTITRDGFEKAREIRIIRGTIKIPIVEFEMKGSVAYVALYHFTANSSLELKNALRNALNDGAKGMILDLRNNPGGYLDVSIDIASIFLPIGETVVIEDFGNGKRDEYKSYGPGVLKDFPMVVLINEGSASASEILAGALRDVRGVQLIGQKTFGKGSVQELKDLDLGASLKVTIAKWLTPGGYSISEGGLKPDIEIEMTDEDFNEKRDPQLDKAMEIVKNMN</sequence>
<evidence type="ECO:0000313" key="8">
    <source>
        <dbReference type="EMBL" id="OGD38172.1"/>
    </source>
</evidence>
<dbReference type="CDD" id="cd07560">
    <property type="entry name" value="Peptidase_S41_CPP"/>
    <property type="match status" value="1"/>
</dbReference>
<keyword evidence="4 5" id="KW-0720">Serine protease</keyword>
<evidence type="ECO:0000256" key="4">
    <source>
        <dbReference type="ARBA" id="ARBA00022825"/>
    </source>
</evidence>
<keyword evidence="6" id="KW-0472">Membrane</keyword>
<evidence type="ECO:0000256" key="1">
    <source>
        <dbReference type="ARBA" id="ARBA00009179"/>
    </source>
</evidence>
<reference evidence="8 9" key="1">
    <citation type="journal article" date="2016" name="Nat. Commun.">
        <title>Thousands of microbial genomes shed light on interconnected biogeochemical processes in an aquifer system.</title>
        <authorList>
            <person name="Anantharaman K."/>
            <person name="Brown C.T."/>
            <person name="Hug L.A."/>
            <person name="Sharon I."/>
            <person name="Castelle C.J."/>
            <person name="Probst A.J."/>
            <person name="Thomas B.C."/>
            <person name="Singh A."/>
            <person name="Wilkins M.J."/>
            <person name="Karaoz U."/>
            <person name="Brodie E.L."/>
            <person name="Williams K.H."/>
            <person name="Hubbard S.S."/>
            <person name="Banfield J.F."/>
        </authorList>
    </citation>
    <scope>NUCLEOTIDE SEQUENCE [LARGE SCALE GENOMIC DNA]</scope>
</reference>
<dbReference type="InterPro" id="IPR001478">
    <property type="entry name" value="PDZ"/>
</dbReference>
<evidence type="ECO:0000256" key="3">
    <source>
        <dbReference type="ARBA" id="ARBA00022801"/>
    </source>
</evidence>
<gene>
    <name evidence="8" type="ORF">A2907_01970</name>
</gene>
<dbReference type="Pfam" id="PF17820">
    <property type="entry name" value="PDZ_6"/>
    <property type="match status" value="1"/>
</dbReference>
<dbReference type="Gene3D" id="2.30.42.10">
    <property type="match status" value="1"/>
</dbReference>
<dbReference type="GO" id="GO:0004175">
    <property type="term" value="F:endopeptidase activity"/>
    <property type="evidence" value="ECO:0007669"/>
    <property type="project" value="TreeGrafter"/>
</dbReference>
<dbReference type="SUPFAM" id="SSF50156">
    <property type="entry name" value="PDZ domain-like"/>
    <property type="match status" value="1"/>
</dbReference>
<dbReference type="FunFam" id="2.30.42.10:FF:000063">
    <property type="entry name" value="Peptidase, S41 family"/>
    <property type="match status" value="1"/>
</dbReference>
<dbReference type="InterPro" id="IPR004447">
    <property type="entry name" value="Peptidase_S41A"/>
</dbReference>
<evidence type="ECO:0000256" key="6">
    <source>
        <dbReference type="SAM" id="Phobius"/>
    </source>
</evidence>
<dbReference type="InterPro" id="IPR036034">
    <property type="entry name" value="PDZ_sf"/>
</dbReference>
<comment type="similarity">
    <text evidence="1 5">Belongs to the peptidase S41A family.</text>
</comment>
<name>A0A1F5C5M6_9BACT</name>
<dbReference type="GO" id="GO:0007165">
    <property type="term" value="P:signal transduction"/>
    <property type="evidence" value="ECO:0007669"/>
    <property type="project" value="TreeGrafter"/>
</dbReference>
<organism evidence="8 9">
    <name type="scientific">Candidatus Azambacteria bacterium RIFCSPLOWO2_01_FULL_37_9</name>
    <dbReference type="NCBI Taxonomy" id="1797297"/>
    <lineage>
        <taxon>Bacteria</taxon>
        <taxon>Candidatus Azamiibacteriota</taxon>
    </lineage>
</organism>
<evidence type="ECO:0000259" key="7">
    <source>
        <dbReference type="PROSITE" id="PS50106"/>
    </source>
</evidence>
<dbReference type="GO" id="GO:0030288">
    <property type="term" value="C:outer membrane-bounded periplasmic space"/>
    <property type="evidence" value="ECO:0007669"/>
    <property type="project" value="TreeGrafter"/>
</dbReference>
<keyword evidence="2 5" id="KW-0645">Protease</keyword>
<keyword evidence="6" id="KW-1133">Transmembrane helix</keyword>